<dbReference type="PANTHER" id="PTHR22600">
    <property type="entry name" value="BETA-HEXOSAMINIDASE"/>
    <property type="match status" value="1"/>
</dbReference>
<dbReference type="GeneID" id="58922297"/>
<organism evidence="11 12">
    <name type="scientific">Aeromonas sobria</name>
    <dbReference type="NCBI Taxonomy" id="646"/>
    <lineage>
        <taxon>Bacteria</taxon>
        <taxon>Pseudomonadati</taxon>
        <taxon>Pseudomonadota</taxon>
        <taxon>Gammaproteobacteria</taxon>
        <taxon>Aeromonadales</taxon>
        <taxon>Aeromonadaceae</taxon>
        <taxon>Aeromonas</taxon>
    </lineage>
</organism>
<comment type="caution">
    <text evidence="11">The sequence shown here is derived from an EMBL/GenBank/DDBJ whole genome shotgun (WGS) entry which is preliminary data.</text>
</comment>
<dbReference type="InterPro" id="IPR015883">
    <property type="entry name" value="Glyco_hydro_20_cat"/>
</dbReference>
<dbReference type="Gene3D" id="3.30.379.10">
    <property type="entry name" value="Chitobiase/beta-hexosaminidase domain 2-like"/>
    <property type="match status" value="1"/>
</dbReference>
<evidence type="ECO:0000256" key="7">
    <source>
        <dbReference type="ARBA" id="ARBA00033000"/>
    </source>
</evidence>
<reference evidence="11 12" key="1">
    <citation type="submission" date="2016-09" db="EMBL/GenBank/DDBJ databases">
        <title>Draft Genome Sequence of Aeromonas sobria Strain 08005, Isolated from Sick Rana catesbeiana.</title>
        <authorList>
            <person name="Yang Q."/>
        </authorList>
    </citation>
    <scope>NUCLEOTIDE SEQUENCE [LARGE SCALE GENOMIC DNA]</scope>
    <source>
        <strain evidence="11 12">08005</strain>
    </source>
</reference>
<feature type="active site" description="Proton donor" evidence="8">
    <location>
        <position position="425"/>
    </location>
</feature>
<dbReference type="Pfam" id="PF02838">
    <property type="entry name" value="Glyco_hydro_20b"/>
    <property type="match status" value="1"/>
</dbReference>
<gene>
    <name evidence="11" type="ORF">BJD16_05920</name>
</gene>
<dbReference type="CDD" id="cd06563">
    <property type="entry name" value="GH20_chitobiase-like"/>
    <property type="match status" value="1"/>
</dbReference>
<evidence type="ECO:0000256" key="5">
    <source>
        <dbReference type="ARBA" id="ARBA00023295"/>
    </source>
</evidence>
<proteinExistence type="inferred from homology"/>
<dbReference type="GO" id="GO:0005975">
    <property type="term" value="P:carbohydrate metabolic process"/>
    <property type="evidence" value="ECO:0007669"/>
    <property type="project" value="InterPro"/>
</dbReference>
<evidence type="ECO:0000256" key="6">
    <source>
        <dbReference type="ARBA" id="ARBA00030512"/>
    </source>
</evidence>
<sequence length="626" mass="69843">MSTPLIHTQVARRDAEDVWFTFALSSLPGTRWKLHFCLARHIDPDSLQGGELERQSGSYKVIVPNAGSCELRFCCRQTPIKKLSDMPQGFFLSLPEATTGAQLLPVTLAAQELGLENPPVTRPDLPEVDPQCDEPLYGIVPQPAHLVLLEGNFRLAERAHVSAPRDVPKLLAHFNELTSLALEQDHDAEIRLTEAKLAPEAYHLTITPQEVVIAAADEAGWRHGLVTLAQWYLQHGESLPCVTLEDAPRFGFRGIFLDCARHFHNPATIKRLLKLMSLYKFNRFHWHLTDDEGWRIEIKAFPALTDVGAWRGHDLAIGPQLSGGAEPYGGYYTQSEVKELVSYAGELGITVIPEIDIPGHCHAAIKALPELLVEAADHSRYLSVQHFDDNVLNPALPGTYRFLEAVLDEVCELFPGPQIHMGGDEVPTGVWTDSPACQQLMAEQGYSDCRELQGHLLRHCQRYLADKGKRMIGWEEILHGDKVSRNAAVCAWTSFQAGLDAAAAGYPVVMAPAQSLYLDLAWSQDIHEPGLYWAGTLNLEQVYACDPAPADFHANDNILGVLSPLWSELITSRDRLDYMLFPRMLATAEVAWSDPAHKGWDHFAARLPGQLQILDQLQVRYRMPQR</sequence>
<dbReference type="GO" id="GO:0030203">
    <property type="term" value="P:glycosaminoglycan metabolic process"/>
    <property type="evidence" value="ECO:0007669"/>
    <property type="project" value="TreeGrafter"/>
</dbReference>
<accession>A0A1S2CMW2</accession>
<feature type="domain" description="Glycoside hydrolase family 20 catalytic" evidence="9">
    <location>
        <begin position="250"/>
        <end position="594"/>
    </location>
</feature>
<evidence type="ECO:0000259" key="9">
    <source>
        <dbReference type="Pfam" id="PF00728"/>
    </source>
</evidence>
<dbReference type="Proteomes" id="UP000179934">
    <property type="component" value="Unassembled WGS sequence"/>
</dbReference>
<dbReference type="AlphaFoldDB" id="A0A1S2CMW2"/>
<evidence type="ECO:0000256" key="8">
    <source>
        <dbReference type="PIRSR" id="PIRSR625705-1"/>
    </source>
</evidence>
<dbReference type="InterPro" id="IPR017853">
    <property type="entry name" value="GH"/>
</dbReference>
<dbReference type="STRING" id="646.BJD16_05920"/>
<dbReference type="SUPFAM" id="SSF55545">
    <property type="entry name" value="beta-N-acetylhexosaminidase-like domain"/>
    <property type="match status" value="1"/>
</dbReference>
<dbReference type="EC" id="3.2.1.52" evidence="3"/>
<dbReference type="Gene3D" id="3.20.20.80">
    <property type="entry name" value="Glycosidases"/>
    <property type="match status" value="1"/>
</dbReference>
<dbReference type="PRINTS" id="PR00738">
    <property type="entry name" value="GLHYDRLASE20"/>
</dbReference>
<dbReference type="RefSeq" id="WP_042020606.1">
    <property type="nucleotide sequence ID" value="NZ_CDBW01000017.1"/>
</dbReference>
<comment type="similarity">
    <text evidence="2">Belongs to the glycosyl hydrolase 20 family.</text>
</comment>
<evidence type="ECO:0000256" key="2">
    <source>
        <dbReference type="ARBA" id="ARBA00006285"/>
    </source>
</evidence>
<evidence type="ECO:0000256" key="1">
    <source>
        <dbReference type="ARBA" id="ARBA00001231"/>
    </source>
</evidence>
<comment type="catalytic activity">
    <reaction evidence="1">
        <text>Hydrolysis of terminal non-reducing N-acetyl-D-hexosamine residues in N-acetyl-beta-D-hexosaminides.</text>
        <dbReference type="EC" id="3.2.1.52"/>
    </reaction>
</comment>
<evidence type="ECO:0000313" key="12">
    <source>
        <dbReference type="Proteomes" id="UP000179934"/>
    </source>
</evidence>
<dbReference type="SUPFAM" id="SSF51445">
    <property type="entry name" value="(Trans)glycosidases"/>
    <property type="match status" value="1"/>
</dbReference>
<evidence type="ECO:0000259" key="10">
    <source>
        <dbReference type="Pfam" id="PF02838"/>
    </source>
</evidence>
<dbReference type="InterPro" id="IPR029018">
    <property type="entry name" value="Hex-like_dom2"/>
</dbReference>
<keyword evidence="5" id="KW-0326">Glycosidase</keyword>
<keyword evidence="4" id="KW-0378">Hydrolase</keyword>
<dbReference type="EMBL" id="MKFU01000034">
    <property type="protein sequence ID" value="OHY89866.1"/>
    <property type="molecule type" value="Genomic_DNA"/>
</dbReference>
<dbReference type="GO" id="GO:0016020">
    <property type="term" value="C:membrane"/>
    <property type="evidence" value="ECO:0007669"/>
    <property type="project" value="TreeGrafter"/>
</dbReference>
<dbReference type="PANTHER" id="PTHR22600:SF57">
    <property type="entry name" value="BETA-N-ACETYLHEXOSAMINIDASE"/>
    <property type="match status" value="1"/>
</dbReference>
<dbReference type="GO" id="GO:0004563">
    <property type="term" value="F:beta-N-acetylhexosaminidase activity"/>
    <property type="evidence" value="ECO:0007669"/>
    <property type="project" value="UniProtKB-EC"/>
</dbReference>
<evidence type="ECO:0000256" key="3">
    <source>
        <dbReference type="ARBA" id="ARBA00012663"/>
    </source>
</evidence>
<dbReference type="OrthoDB" id="9763537at2"/>
<evidence type="ECO:0000256" key="4">
    <source>
        <dbReference type="ARBA" id="ARBA00022801"/>
    </source>
</evidence>
<protein>
    <recommendedName>
        <fullName evidence="3">beta-N-acetylhexosaminidase</fullName>
        <ecNumber evidence="3">3.2.1.52</ecNumber>
    </recommendedName>
    <alternativeName>
        <fullName evidence="6">Beta-N-acetylhexosaminidase</fullName>
    </alternativeName>
    <alternativeName>
        <fullName evidence="7">N-acetyl-beta-glucosaminidase</fullName>
    </alternativeName>
</protein>
<dbReference type="Pfam" id="PF00728">
    <property type="entry name" value="Glyco_hydro_20"/>
    <property type="match status" value="1"/>
</dbReference>
<feature type="domain" description="Beta-hexosaminidase bacterial type N-terminal" evidence="10">
    <location>
        <begin position="137"/>
        <end position="247"/>
    </location>
</feature>
<dbReference type="InterPro" id="IPR025705">
    <property type="entry name" value="Beta_hexosaminidase_sua/sub"/>
</dbReference>
<evidence type="ECO:0000313" key="11">
    <source>
        <dbReference type="EMBL" id="OHY89866.1"/>
    </source>
</evidence>
<name>A0A1S2CMW2_AERSO</name>
<dbReference type="InterPro" id="IPR015882">
    <property type="entry name" value="HEX_bac_N"/>
</dbReference>